<gene>
    <name evidence="3" type="ORF">J2W68_001663</name>
</gene>
<dbReference type="InterPro" id="IPR037523">
    <property type="entry name" value="VOC_core"/>
</dbReference>
<dbReference type="PANTHER" id="PTHR36113">
    <property type="entry name" value="LYASE, PUTATIVE-RELATED-RELATED"/>
    <property type="match status" value="1"/>
</dbReference>
<name>A0ABU1XXG3_9GAMM</name>
<protein>
    <submittedName>
        <fullName evidence="3">Catechol 2,3-dioxygenase-like lactoylglutathione lyase family enzyme</fullName>
    </submittedName>
</protein>
<evidence type="ECO:0000259" key="2">
    <source>
        <dbReference type="PROSITE" id="PS51819"/>
    </source>
</evidence>
<dbReference type="InterPro" id="IPR029068">
    <property type="entry name" value="Glyas_Bleomycin-R_OHBP_Dase"/>
</dbReference>
<organism evidence="3 4">
    <name type="scientific">Luteimonas terrae</name>
    <dbReference type="NCBI Taxonomy" id="1530191"/>
    <lineage>
        <taxon>Bacteria</taxon>
        <taxon>Pseudomonadati</taxon>
        <taxon>Pseudomonadota</taxon>
        <taxon>Gammaproteobacteria</taxon>
        <taxon>Lysobacterales</taxon>
        <taxon>Lysobacteraceae</taxon>
        <taxon>Luteimonas</taxon>
    </lineage>
</organism>
<reference evidence="3 4" key="1">
    <citation type="submission" date="2023-07" db="EMBL/GenBank/DDBJ databases">
        <title>Sorghum-associated microbial communities from plants grown in Nebraska, USA.</title>
        <authorList>
            <person name="Schachtman D."/>
        </authorList>
    </citation>
    <scope>NUCLEOTIDE SEQUENCE [LARGE SCALE GENOMIC DNA]</scope>
    <source>
        <strain evidence="3 4">4099</strain>
    </source>
</reference>
<dbReference type="InterPro" id="IPR004360">
    <property type="entry name" value="Glyas_Fos-R_dOase_dom"/>
</dbReference>
<keyword evidence="1" id="KW-0479">Metal-binding</keyword>
<dbReference type="EMBL" id="JAVDWO010000006">
    <property type="protein sequence ID" value="MDR7192935.1"/>
    <property type="molecule type" value="Genomic_DNA"/>
</dbReference>
<accession>A0ABU1XXG3</accession>
<dbReference type="Proteomes" id="UP001256588">
    <property type="component" value="Unassembled WGS sequence"/>
</dbReference>
<evidence type="ECO:0000313" key="4">
    <source>
        <dbReference type="Proteomes" id="UP001256588"/>
    </source>
</evidence>
<sequence>MSITGISHLTFVVHDLDRTARLLVEGLGAREVYDSGDRPHSLSREKFFVLGGVWIATMEGEPPAERSYRHVAFQVAAGDLPDYRARLERIGVDIRPPRPRIEGEGESLYFHDFDNHLFELHTGTLASRLAAYASVLHARIRAPSAL</sequence>
<proteinExistence type="predicted"/>
<evidence type="ECO:0000256" key="1">
    <source>
        <dbReference type="ARBA" id="ARBA00022723"/>
    </source>
</evidence>
<comment type="caution">
    <text evidence="3">The sequence shown here is derived from an EMBL/GenBank/DDBJ whole genome shotgun (WGS) entry which is preliminary data.</text>
</comment>
<dbReference type="NCBIfam" id="NF000222">
    <property type="entry name" value="FosX"/>
    <property type="match status" value="1"/>
</dbReference>
<dbReference type="RefSeq" id="WP_310234498.1">
    <property type="nucleotide sequence ID" value="NZ_JAVDWO010000006.1"/>
</dbReference>
<dbReference type="SUPFAM" id="SSF54593">
    <property type="entry name" value="Glyoxalase/Bleomycin resistance protein/Dihydroxybiphenyl dioxygenase"/>
    <property type="match status" value="1"/>
</dbReference>
<dbReference type="PANTHER" id="PTHR36113:SF6">
    <property type="entry name" value="FOSFOMYCIN RESISTANCE PROTEIN FOSX"/>
    <property type="match status" value="1"/>
</dbReference>
<dbReference type="Gene3D" id="3.10.180.10">
    <property type="entry name" value="2,3-Dihydroxybiphenyl 1,2-Dioxygenase, domain 1"/>
    <property type="match status" value="1"/>
</dbReference>
<keyword evidence="4" id="KW-1185">Reference proteome</keyword>
<evidence type="ECO:0000313" key="3">
    <source>
        <dbReference type="EMBL" id="MDR7192935.1"/>
    </source>
</evidence>
<dbReference type="InterPro" id="IPR037434">
    <property type="entry name" value="FosX"/>
</dbReference>
<dbReference type="InterPro" id="IPR051332">
    <property type="entry name" value="Fosfomycin_Res_Enzymes"/>
</dbReference>
<dbReference type="CDD" id="cd08364">
    <property type="entry name" value="FosX"/>
    <property type="match status" value="1"/>
</dbReference>
<dbReference type="Pfam" id="PF00903">
    <property type="entry name" value="Glyoxalase"/>
    <property type="match status" value="1"/>
</dbReference>
<feature type="domain" description="VOC" evidence="2">
    <location>
        <begin position="5"/>
        <end position="123"/>
    </location>
</feature>
<dbReference type="PROSITE" id="PS51819">
    <property type="entry name" value="VOC"/>
    <property type="match status" value="1"/>
</dbReference>